<evidence type="ECO:0000256" key="2">
    <source>
        <dbReference type="ARBA" id="ARBA00004613"/>
    </source>
</evidence>
<dbReference type="GO" id="GO:0012505">
    <property type="term" value="C:endomembrane system"/>
    <property type="evidence" value="ECO:0007669"/>
    <property type="project" value="UniProtKB-SubCell"/>
</dbReference>
<evidence type="ECO:0000256" key="6">
    <source>
        <dbReference type="ARBA" id="ARBA00023157"/>
    </source>
</evidence>
<dbReference type="Gene3D" id="2.60.120.260">
    <property type="entry name" value="Galactose-binding domain-like"/>
    <property type="match status" value="1"/>
</dbReference>
<dbReference type="InterPro" id="IPR008979">
    <property type="entry name" value="Galactose-bd-like_sf"/>
</dbReference>
<dbReference type="GO" id="GO:0007155">
    <property type="term" value="P:cell adhesion"/>
    <property type="evidence" value="ECO:0007669"/>
    <property type="project" value="UniProtKB-KW"/>
</dbReference>
<name>A0A914AMP4_PATMI</name>
<sequence>MGDSRIPDDHITASSQYNWVDHAPWKARLTTSGHSAWCSKQAVDPTPWIQVDFSRDLYVTGLVTQGRDIQYDQYVKSYEVAFSGDGQVWRPVTNASGTAIKFAGNTDRVQRTTTKFDDVLRTRFLRIVPKEWNNGCCMSFEVMGCNRTELKP</sequence>
<dbReference type="AlphaFoldDB" id="A0A914AMP4"/>
<organism evidence="8 9">
    <name type="scientific">Patiria miniata</name>
    <name type="common">Bat star</name>
    <name type="synonym">Asterina miniata</name>
    <dbReference type="NCBI Taxonomy" id="46514"/>
    <lineage>
        <taxon>Eukaryota</taxon>
        <taxon>Metazoa</taxon>
        <taxon>Echinodermata</taxon>
        <taxon>Eleutherozoa</taxon>
        <taxon>Asterozoa</taxon>
        <taxon>Asteroidea</taxon>
        <taxon>Valvatacea</taxon>
        <taxon>Valvatida</taxon>
        <taxon>Asterinidae</taxon>
        <taxon>Patiria</taxon>
    </lineage>
</organism>
<dbReference type="PROSITE" id="PS50022">
    <property type="entry name" value="FA58C_3"/>
    <property type="match status" value="1"/>
</dbReference>
<evidence type="ECO:0000313" key="8">
    <source>
        <dbReference type="EnsemblMetazoa" id="XP_038064786.1"/>
    </source>
</evidence>
<dbReference type="OrthoDB" id="6071166at2759"/>
<dbReference type="InterPro" id="IPR000421">
    <property type="entry name" value="FA58C"/>
</dbReference>
<dbReference type="Pfam" id="PF00754">
    <property type="entry name" value="F5_F8_type_C"/>
    <property type="match status" value="1"/>
</dbReference>
<dbReference type="CDD" id="cd00057">
    <property type="entry name" value="FA58C"/>
    <property type="match status" value="1"/>
</dbReference>
<evidence type="ECO:0000313" key="9">
    <source>
        <dbReference type="Proteomes" id="UP000887568"/>
    </source>
</evidence>
<dbReference type="RefSeq" id="XP_038064786.1">
    <property type="nucleotide sequence ID" value="XM_038208858.1"/>
</dbReference>
<evidence type="ECO:0000256" key="3">
    <source>
        <dbReference type="ARBA" id="ARBA00022525"/>
    </source>
</evidence>
<dbReference type="PANTHER" id="PTHR46806:SF5">
    <property type="entry name" value="F5_8 TYPE C DOMAIN-CONTAINING PROTEIN"/>
    <property type="match status" value="1"/>
</dbReference>
<dbReference type="GO" id="GO:0038023">
    <property type="term" value="F:signaling receptor activity"/>
    <property type="evidence" value="ECO:0007669"/>
    <property type="project" value="TreeGrafter"/>
</dbReference>
<comment type="subcellular location">
    <subcellularLocation>
        <location evidence="1">Endomembrane system</location>
        <topology evidence="1">Peripheral membrane protein</topology>
    </subcellularLocation>
    <subcellularLocation>
        <location evidence="2">Secreted</location>
    </subcellularLocation>
</comment>
<protein>
    <recommendedName>
        <fullName evidence="7">F5/8 type C domain-containing protein</fullName>
    </recommendedName>
</protein>
<keyword evidence="4" id="KW-0130">Cell adhesion</keyword>
<dbReference type="EnsemblMetazoa" id="XM_038208858.1">
    <property type="protein sequence ID" value="XP_038064786.1"/>
    <property type="gene ID" value="LOC119735155"/>
</dbReference>
<reference evidence="8" key="1">
    <citation type="submission" date="2022-11" db="UniProtKB">
        <authorList>
            <consortium name="EnsemblMetazoa"/>
        </authorList>
    </citation>
    <scope>IDENTIFICATION</scope>
</reference>
<dbReference type="PANTHER" id="PTHR46806">
    <property type="entry name" value="F5/8 TYPE C DOMAIN-CONTAINING PROTEIN"/>
    <property type="match status" value="1"/>
</dbReference>
<keyword evidence="5" id="KW-0472">Membrane</keyword>
<dbReference type="SUPFAM" id="SSF49785">
    <property type="entry name" value="Galactose-binding domain-like"/>
    <property type="match status" value="1"/>
</dbReference>
<dbReference type="Proteomes" id="UP000887568">
    <property type="component" value="Unplaced"/>
</dbReference>
<feature type="domain" description="F5/8 type C" evidence="7">
    <location>
        <begin position="1"/>
        <end position="145"/>
    </location>
</feature>
<keyword evidence="6" id="KW-1015">Disulfide bond</keyword>
<dbReference type="InterPro" id="IPR050633">
    <property type="entry name" value="Neuropilin_MCO_CoagFactor"/>
</dbReference>
<evidence type="ECO:0000256" key="5">
    <source>
        <dbReference type="ARBA" id="ARBA00023136"/>
    </source>
</evidence>
<dbReference type="GO" id="GO:0005576">
    <property type="term" value="C:extracellular region"/>
    <property type="evidence" value="ECO:0007669"/>
    <property type="project" value="UniProtKB-SubCell"/>
</dbReference>
<evidence type="ECO:0000256" key="1">
    <source>
        <dbReference type="ARBA" id="ARBA00004184"/>
    </source>
</evidence>
<keyword evidence="9" id="KW-1185">Reference proteome</keyword>
<dbReference type="GO" id="GO:0005886">
    <property type="term" value="C:plasma membrane"/>
    <property type="evidence" value="ECO:0007669"/>
    <property type="project" value="TreeGrafter"/>
</dbReference>
<accession>A0A914AMP4</accession>
<keyword evidence="3" id="KW-0964">Secreted</keyword>
<evidence type="ECO:0000259" key="7">
    <source>
        <dbReference type="PROSITE" id="PS50022"/>
    </source>
</evidence>
<dbReference type="SMART" id="SM00231">
    <property type="entry name" value="FA58C"/>
    <property type="match status" value="1"/>
</dbReference>
<dbReference type="GeneID" id="119735155"/>
<evidence type="ECO:0000256" key="4">
    <source>
        <dbReference type="ARBA" id="ARBA00022889"/>
    </source>
</evidence>
<proteinExistence type="predicted"/>